<keyword evidence="1" id="KW-0812">Transmembrane</keyword>
<accession>A0A9D2WM95</accession>
<feature type="transmembrane region" description="Helical" evidence="1">
    <location>
        <begin position="45"/>
        <end position="62"/>
    </location>
</feature>
<organism evidence="2 3">
    <name type="scientific">Sporotomaculum syntrophicum</name>
    <dbReference type="NCBI Taxonomy" id="182264"/>
    <lineage>
        <taxon>Bacteria</taxon>
        <taxon>Bacillati</taxon>
        <taxon>Bacillota</taxon>
        <taxon>Clostridia</taxon>
        <taxon>Eubacteriales</taxon>
        <taxon>Desulfallaceae</taxon>
        <taxon>Sporotomaculum</taxon>
    </lineage>
</organism>
<evidence type="ECO:0000313" key="2">
    <source>
        <dbReference type="EMBL" id="KAF1084000.1"/>
    </source>
</evidence>
<keyword evidence="1" id="KW-0472">Membrane</keyword>
<keyword evidence="1" id="KW-1133">Transmembrane helix</keyword>
<sequence length="71" mass="8387">MKKLIDRLLNAARKYNVFDFACFKIALFSCGILVGGYFPQLFIKFSPIIWLIFVTTYAWVIYKTIKYIDVH</sequence>
<dbReference type="Proteomes" id="UP000798488">
    <property type="component" value="Unassembled WGS sequence"/>
</dbReference>
<evidence type="ECO:0000313" key="3">
    <source>
        <dbReference type="Proteomes" id="UP000798488"/>
    </source>
</evidence>
<protein>
    <submittedName>
        <fullName evidence="2">Uncharacterized protein</fullName>
    </submittedName>
</protein>
<keyword evidence="3" id="KW-1185">Reference proteome</keyword>
<proteinExistence type="predicted"/>
<name>A0A9D2WM95_9FIRM</name>
<dbReference type="OrthoDB" id="1861587at2"/>
<dbReference type="RefSeq" id="WP_161823177.1">
    <property type="nucleotide sequence ID" value="NZ_LSRS01000008.1"/>
</dbReference>
<gene>
    <name evidence="2" type="ORF">SPSYN_02912</name>
</gene>
<comment type="caution">
    <text evidence="2">The sequence shown here is derived from an EMBL/GenBank/DDBJ whole genome shotgun (WGS) entry which is preliminary data.</text>
</comment>
<dbReference type="EMBL" id="LSRS01000008">
    <property type="protein sequence ID" value="KAF1084000.1"/>
    <property type="molecule type" value="Genomic_DNA"/>
</dbReference>
<feature type="transmembrane region" description="Helical" evidence="1">
    <location>
        <begin position="21"/>
        <end position="39"/>
    </location>
</feature>
<evidence type="ECO:0000256" key="1">
    <source>
        <dbReference type="SAM" id="Phobius"/>
    </source>
</evidence>
<reference evidence="2" key="1">
    <citation type="submission" date="2016-02" db="EMBL/GenBank/DDBJ databases">
        <title>Draft Genome Sequence of Sporotomaculum syntrophicum Strain FB, a Syntrophic Benzoate Degrader.</title>
        <authorList>
            <person name="Nobu M.K."/>
            <person name="Narihiro T."/>
            <person name="Qiu Y.-L."/>
            <person name="Ohashi A."/>
            <person name="Liu W.-T."/>
            <person name="Yuji S."/>
        </authorList>
    </citation>
    <scope>NUCLEOTIDE SEQUENCE</scope>
    <source>
        <strain evidence="2">FB</strain>
    </source>
</reference>
<dbReference type="AlphaFoldDB" id="A0A9D2WM95"/>